<dbReference type="Proteomes" id="UP001165060">
    <property type="component" value="Unassembled WGS sequence"/>
</dbReference>
<evidence type="ECO:0000256" key="3">
    <source>
        <dbReference type="ARBA" id="ARBA00004496"/>
    </source>
</evidence>
<keyword evidence="5" id="KW-0813">Transport</keyword>
<accession>A0ABQ6N837</accession>
<dbReference type="InterPro" id="IPR042541">
    <property type="entry name" value="BART_sf"/>
</dbReference>
<evidence type="ECO:0000256" key="5">
    <source>
        <dbReference type="ARBA" id="ARBA00022448"/>
    </source>
</evidence>
<dbReference type="PANTHER" id="PTHR12596">
    <property type="entry name" value="EXPORTIN 4,7-RELATED"/>
    <property type="match status" value="1"/>
</dbReference>
<evidence type="ECO:0000313" key="14">
    <source>
        <dbReference type="EMBL" id="GMI43779.1"/>
    </source>
</evidence>
<dbReference type="Gene3D" id="1.20.1520.10">
    <property type="entry name" value="ADP-ribosylation factor-like 2-binding protein, domain"/>
    <property type="match status" value="1"/>
</dbReference>
<name>A0ABQ6N837_9STRA</name>
<keyword evidence="7" id="KW-0653">Protein transport</keyword>
<keyword evidence="8" id="KW-0969">Cilium</keyword>
<evidence type="ECO:0000256" key="8">
    <source>
        <dbReference type="ARBA" id="ARBA00023069"/>
    </source>
</evidence>
<organism evidence="14 15">
    <name type="scientific">Tetraparma gracilis</name>
    <dbReference type="NCBI Taxonomy" id="2962635"/>
    <lineage>
        <taxon>Eukaryota</taxon>
        <taxon>Sar</taxon>
        <taxon>Stramenopiles</taxon>
        <taxon>Ochrophyta</taxon>
        <taxon>Bolidophyceae</taxon>
        <taxon>Parmales</taxon>
        <taxon>Triparmaceae</taxon>
        <taxon>Tetraparma</taxon>
    </lineage>
</organism>
<dbReference type="Pfam" id="PF11527">
    <property type="entry name" value="ARL2_Bind_BART"/>
    <property type="match status" value="1"/>
</dbReference>
<evidence type="ECO:0000256" key="9">
    <source>
        <dbReference type="ARBA" id="ARBA00023242"/>
    </source>
</evidence>
<keyword evidence="9" id="KW-0539">Nucleus</keyword>
<feature type="domain" description="Exportin-7/Ran-binding protein 17 TPR repeats" evidence="13">
    <location>
        <begin position="111"/>
        <end position="265"/>
    </location>
</feature>
<protein>
    <submittedName>
        <fullName evidence="14">Uncharacterized protein</fullName>
    </submittedName>
</protein>
<proteinExistence type="inferred from homology"/>
<gene>
    <name evidence="14" type="ORF">TeGR_g8724</name>
</gene>
<sequence>MECVILLTSIRRSLFATDADRTAFLSSLMTGITGLMSTSKGLEHADNYHQFCRLLGRLKANYQLSELIKALVAAVPYVRPDTGPDGHTQKLEASVNMVIKCYIQSMLASVPLIVSEGVDDPLDDEGSLRDQLERLPVICRFQYPAMAQFLIQQMDEIMGTYQTTIATLSTYNITPAQQEALAVTEGQLTWLVYIIGAVVGGHSWSSTHLDDGEEIIDASLSRRVFQLVQLVDFRCCQSQGQMKSDSKLEQAFLFYFQNFRRVYMFMEEGKEAEGKTDDRSDEEDDDRRGEDSSSTTQLIDALIEWGVSPSFESALSTWMNDRCMDFIEERPEIQDEQPLSWGTAFAEYSEWLDEQLGDFCDEDGSTPEEVGRQMQSVMQTLSGSFFPAFMEITEYDIFVTQMHNLAEAKVIEEEAAKAADGDGLVEGKAGEFMSGDVMNISGVWEADPNAYDPARTEAMLIHGECPWMNRKILKRASKLVKDVRLTQTEDDFTIIFTLHLFGTKLKTYKYDVWTDDLNLWNKPFKKKVLRPGKDGLKYVQTDHPNLPEGTKDTSHFWLEDGGDRLMWESRMYRPDLDKEVVNVQQFMRRGSSLATSSRRK</sequence>
<reference evidence="14 15" key="1">
    <citation type="journal article" date="2023" name="Commun. Biol.">
        <title>Genome analysis of Parmales, the sister group of diatoms, reveals the evolutionary specialization of diatoms from phago-mixotrophs to photoautotrophs.</title>
        <authorList>
            <person name="Ban H."/>
            <person name="Sato S."/>
            <person name="Yoshikawa S."/>
            <person name="Yamada K."/>
            <person name="Nakamura Y."/>
            <person name="Ichinomiya M."/>
            <person name="Sato N."/>
            <person name="Blanc-Mathieu R."/>
            <person name="Endo H."/>
            <person name="Kuwata A."/>
            <person name="Ogata H."/>
        </authorList>
    </citation>
    <scope>NUCLEOTIDE SEQUENCE [LARGE SCALE GENOMIC DNA]</scope>
</reference>
<keyword evidence="15" id="KW-1185">Reference proteome</keyword>
<evidence type="ECO:0000256" key="6">
    <source>
        <dbReference type="ARBA" id="ARBA00022490"/>
    </source>
</evidence>
<evidence type="ECO:0000259" key="12">
    <source>
        <dbReference type="Pfam" id="PF11527"/>
    </source>
</evidence>
<dbReference type="InterPro" id="IPR044189">
    <property type="entry name" value="XPO4/7-like"/>
</dbReference>
<evidence type="ECO:0000256" key="11">
    <source>
        <dbReference type="SAM" id="MobiDB-lite"/>
    </source>
</evidence>
<dbReference type="EMBL" id="BRYB01002364">
    <property type="protein sequence ID" value="GMI43779.1"/>
    <property type="molecule type" value="Genomic_DNA"/>
</dbReference>
<evidence type="ECO:0000256" key="2">
    <source>
        <dbReference type="ARBA" id="ARBA00004138"/>
    </source>
</evidence>
<dbReference type="Pfam" id="PF25795">
    <property type="entry name" value="TPR_XPO7"/>
    <property type="match status" value="1"/>
</dbReference>
<comment type="subcellular location">
    <subcellularLocation>
        <location evidence="2">Cell projection</location>
        <location evidence="2">Cilium</location>
    </subcellularLocation>
    <subcellularLocation>
        <location evidence="3">Cytoplasm</location>
    </subcellularLocation>
    <subcellularLocation>
        <location evidence="1">Nucleus</location>
    </subcellularLocation>
</comment>
<evidence type="ECO:0000313" key="15">
    <source>
        <dbReference type="Proteomes" id="UP001165060"/>
    </source>
</evidence>
<dbReference type="InterPro" id="IPR023379">
    <property type="entry name" value="BART_dom"/>
</dbReference>
<dbReference type="InterPro" id="IPR057947">
    <property type="entry name" value="TPR_XPO7/RBP17"/>
</dbReference>
<evidence type="ECO:0000256" key="1">
    <source>
        <dbReference type="ARBA" id="ARBA00004123"/>
    </source>
</evidence>
<evidence type="ECO:0000256" key="4">
    <source>
        <dbReference type="ARBA" id="ARBA00009466"/>
    </source>
</evidence>
<keyword evidence="6" id="KW-0963">Cytoplasm</keyword>
<feature type="domain" description="BART" evidence="12">
    <location>
        <begin position="296"/>
        <end position="404"/>
    </location>
</feature>
<comment type="similarity">
    <text evidence="4">Belongs to the exportin family.</text>
</comment>
<comment type="caution">
    <text evidence="14">The sequence shown here is derived from an EMBL/GenBank/DDBJ whole genome shotgun (WGS) entry which is preliminary data.</text>
</comment>
<evidence type="ECO:0000256" key="10">
    <source>
        <dbReference type="ARBA" id="ARBA00023273"/>
    </source>
</evidence>
<evidence type="ECO:0000259" key="13">
    <source>
        <dbReference type="Pfam" id="PF25795"/>
    </source>
</evidence>
<evidence type="ECO:0000256" key="7">
    <source>
        <dbReference type="ARBA" id="ARBA00022927"/>
    </source>
</evidence>
<feature type="region of interest" description="Disordered" evidence="11">
    <location>
        <begin position="270"/>
        <end position="296"/>
    </location>
</feature>
<dbReference type="PANTHER" id="PTHR12596:SF2">
    <property type="entry name" value="EXPORTIN-7 ISOFORM X1"/>
    <property type="match status" value="1"/>
</dbReference>
<keyword evidence="10" id="KW-0966">Cell projection</keyword>